<reference evidence="1 2" key="1">
    <citation type="journal article" date="2019" name="Nat. Med.">
        <title>A library of human gut bacterial isolates paired with longitudinal multiomics data enables mechanistic microbiome research.</title>
        <authorList>
            <person name="Poyet M."/>
            <person name="Groussin M."/>
            <person name="Gibbons S.M."/>
            <person name="Avila-Pacheco J."/>
            <person name="Jiang X."/>
            <person name="Kearney S.M."/>
            <person name="Perrotta A.R."/>
            <person name="Berdy B."/>
            <person name="Zhao S."/>
            <person name="Lieberman T.D."/>
            <person name="Swanson P.K."/>
            <person name="Smith M."/>
            <person name="Roesemann S."/>
            <person name="Alexander J.E."/>
            <person name="Rich S.A."/>
            <person name="Livny J."/>
            <person name="Vlamakis H."/>
            <person name="Clish C."/>
            <person name="Bullock K."/>
            <person name="Deik A."/>
            <person name="Scott J."/>
            <person name="Pierce K.A."/>
            <person name="Xavier R.J."/>
            <person name="Alm E.J."/>
        </authorList>
    </citation>
    <scope>NUCLEOTIDE SEQUENCE [LARGE SCALE GENOMIC DNA]</scope>
    <source>
        <strain evidence="1 2">BIOML-A5</strain>
    </source>
</reference>
<accession>A0A6I2RNN0</accession>
<evidence type="ECO:0000313" key="1">
    <source>
        <dbReference type="EMBL" id="MSB50747.1"/>
    </source>
</evidence>
<sequence>MKQRSRAIHRIGSIVVVVILLLQLFGCASSWSFITEDDYSKKTVKIDGKLYRAGFYSNDLWPKIEEHPVDGIKVGRVTYYPVELSGFECLHAPHTNGTTNGLVYCLDSQWEEAKAYYEDQENFSYYCDITTDWISGTENSDIHRIDDMDSEKFEDLKNWAEKRNDPFDALDRTLGEIEEADPIYRPSLPEFYGIFFYKESNDGNFVTFKGDEYTIVDGKLYYIRNYNAKEKMLHVIEMPEETADYFIDLVNSLDSPYRFT</sequence>
<comment type="caution">
    <text evidence="1">The sequence shown here is derived from an EMBL/GenBank/DDBJ whole genome shotgun (WGS) entry which is preliminary data.</text>
</comment>
<dbReference type="EMBL" id="WKPO01000042">
    <property type="protein sequence ID" value="MSB50747.1"/>
    <property type="molecule type" value="Genomic_DNA"/>
</dbReference>
<evidence type="ECO:0000313" key="2">
    <source>
        <dbReference type="Proteomes" id="UP000429811"/>
    </source>
</evidence>
<proteinExistence type="predicted"/>
<dbReference type="RefSeq" id="WP_154250901.1">
    <property type="nucleotide sequence ID" value="NZ_JADMSX010000079.1"/>
</dbReference>
<dbReference type="Proteomes" id="UP000429811">
    <property type="component" value="Unassembled WGS sequence"/>
</dbReference>
<gene>
    <name evidence="1" type="ORF">GKE90_18975</name>
</gene>
<organism evidence="1 2">
    <name type="scientific">Flavonifractor plautii</name>
    <name type="common">Fusobacterium plautii</name>
    <dbReference type="NCBI Taxonomy" id="292800"/>
    <lineage>
        <taxon>Bacteria</taxon>
        <taxon>Bacillati</taxon>
        <taxon>Bacillota</taxon>
        <taxon>Clostridia</taxon>
        <taxon>Eubacteriales</taxon>
        <taxon>Oscillospiraceae</taxon>
        <taxon>Flavonifractor</taxon>
    </lineage>
</organism>
<dbReference type="AlphaFoldDB" id="A0A6I2RNN0"/>
<name>A0A6I2RNN0_FLAPL</name>
<protein>
    <submittedName>
        <fullName evidence="1">Uncharacterized protein</fullName>
    </submittedName>
</protein>